<sequence length="227" mass="25400">MLAWSLSLDRSGYVGNLVGGRVSEMHRKEGGGWIYYTHPSTSVLWVLMLIRLYGLGLSGSLKGYSRTFLDHRGKKRCDVTSLARNFHPSDWWDLMVGKLVGVLEGLVTDIAEMRSIVAKGFKKVLCHTNLLFGTLLDNDVHLDVNKDVHQDNLVPLDDISDEVEPQAATETIIGVIHVDPTMEVRHSLFSTNGYVKLMCNPTFCANQLGEEVCTGVVFWLDVHHFTI</sequence>
<evidence type="ECO:0000313" key="1">
    <source>
        <dbReference type="EMBL" id="CAJ1947796.1"/>
    </source>
</evidence>
<reference evidence="1" key="1">
    <citation type="submission" date="2023-10" db="EMBL/GenBank/DDBJ databases">
        <authorList>
            <person name="Domelevo Entfellner J.-B."/>
        </authorList>
    </citation>
    <scope>NUCLEOTIDE SEQUENCE</scope>
</reference>
<name>A0AA86T1B1_9FABA</name>
<proteinExistence type="predicted"/>
<dbReference type="Proteomes" id="UP001189624">
    <property type="component" value="Chromosome 4"/>
</dbReference>
<dbReference type="EMBL" id="OY731401">
    <property type="protein sequence ID" value="CAJ1947796.1"/>
    <property type="molecule type" value="Genomic_DNA"/>
</dbReference>
<protein>
    <submittedName>
        <fullName evidence="1">Uncharacterized protein</fullName>
    </submittedName>
</protein>
<dbReference type="Gramene" id="rna-AYBTSS11_LOCUS12849">
    <property type="protein sequence ID" value="CAJ1947796.1"/>
    <property type="gene ID" value="gene-AYBTSS11_LOCUS12849"/>
</dbReference>
<keyword evidence="2" id="KW-1185">Reference proteome</keyword>
<gene>
    <name evidence="1" type="ORF">AYBTSS11_LOCUS12849</name>
</gene>
<evidence type="ECO:0000313" key="2">
    <source>
        <dbReference type="Proteomes" id="UP001189624"/>
    </source>
</evidence>
<organism evidence="1 2">
    <name type="scientific">Sphenostylis stenocarpa</name>
    <dbReference type="NCBI Taxonomy" id="92480"/>
    <lineage>
        <taxon>Eukaryota</taxon>
        <taxon>Viridiplantae</taxon>
        <taxon>Streptophyta</taxon>
        <taxon>Embryophyta</taxon>
        <taxon>Tracheophyta</taxon>
        <taxon>Spermatophyta</taxon>
        <taxon>Magnoliopsida</taxon>
        <taxon>eudicotyledons</taxon>
        <taxon>Gunneridae</taxon>
        <taxon>Pentapetalae</taxon>
        <taxon>rosids</taxon>
        <taxon>fabids</taxon>
        <taxon>Fabales</taxon>
        <taxon>Fabaceae</taxon>
        <taxon>Papilionoideae</taxon>
        <taxon>50 kb inversion clade</taxon>
        <taxon>NPAAA clade</taxon>
        <taxon>indigoferoid/millettioid clade</taxon>
        <taxon>Phaseoleae</taxon>
        <taxon>Sphenostylis</taxon>
    </lineage>
</organism>
<dbReference type="AlphaFoldDB" id="A0AA86T1B1"/>
<accession>A0AA86T1B1</accession>